<reference evidence="2 3" key="1">
    <citation type="submission" date="2017-08" db="EMBL/GenBank/DDBJ databases">
        <title>Harnessing the power of phylogenomics to disentangle the directionality and signatures of interkingdom host jumping in the parasitic fungal genus Tolypocladium.</title>
        <authorList>
            <person name="Quandt C.A."/>
            <person name="Patterson W."/>
            <person name="Spatafora J.W."/>
        </authorList>
    </citation>
    <scope>NUCLEOTIDE SEQUENCE [LARGE SCALE GENOMIC DNA]</scope>
    <source>
        <strain evidence="2 3">CBS 113982</strain>
    </source>
</reference>
<dbReference type="Proteomes" id="UP000236621">
    <property type="component" value="Unassembled WGS sequence"/>
</dbReference>
<feature type="region of interest" description="Disordered" evidence="1">
    <location>
        <begin position="137"/>
        <end position="164"/>
    </location>
</feature>
<evidence type="ECO:0000256" key="1">
    <source>
        <dbReference type="SAM" id="MobiDB-lite"/>
    </source>
</evidence>
<dbReference type="AlphaFoldDB" id="A0A2K3Q9Q7"/>
<feature type="region of interest" description="Disordered" evidence="1">
    <location>
        <begin position="185"/>
        <end position="210"/>
    </location>
</feature>
<gene>
    <name evidence="2" type="ORF">TCAP_05777</name>
</gene>
<accession>A0A2K3Q9Q7</accession>
<evidence type="ECO:0000313" key="3">
    <source>
        <dbReference type="Proteomes" id="UP000236621"/>
    </source>
</evidence>
<feature type="compositionally biased region" description="Basic and acidic residues" evidence="1">
    <location>
        <begin position="187"/>
        <end position="210"/>
    </location>
</feature>
<dbReference type="EMBL" id="NRSZ01000925">
    <property type="protein sequence ID" value="PNY24287.1"/>
    <property type="molecule type" value="Genomic_DNA"/>
</dbReference>
<feature type="compositionally biased region" description="Basic and acidic residues" evidence="1">
    <location>
        <begin position="139"/>
        <end position="154"/>
    </location>
</feature>
<organism evidence="2 3">
    <name type="scientific">Tolypocladium capitatum</name>
    <dbReference type="NCBI Taxonomy" id="45235"/>
    <lineage>
        <taxon>Eukaryota</taxon>
        <taxon>Fungi</taxon>
        <taxon>Dikarya</taxon>
        <taxon>Ascomycota</taxon>
        <taxon>Pezizomycotina</taxon>
        <taxon>Sordariomycetes</taxon>
        <taxon>Hypocreomycetidae</taxon>
        <taxon>Hypocreales</taxon>
        <taxon>Ophiocordycipitaceae</taxon>
        <taxon>Tolypocladium</taxon>
    </lineage>
</organism>
<protein>
    <submittedName>
        <fullName evidence="2">Assimilatory sulfite reductase</fullName>
    </submittedName>
</protein>
<keyword evidence="3" id="KW-1185">Reference proteome</keyword>
<comment type="caution">
    <text evidence="2">The sequence shown here is derived from an EMBL/GenBank/DDBJ whole genome shotgun (WGS) entry which is preliminary data.</text>
</comment>
<proteinExistence type="predicted"/>
<evidence type="ECO:0000313" key="2">
    <source>
        <dbReference type="EMBL" id="PNY24287.1"/>
    </source>
</evidence>
<sequence>MATLPPTNDSITTASSTSMLWTARPAFRWRACTAGQWEAAPGPARHGPRIATSNKRRNPSCVPCVAPDVIVFVVRLVVDFHLRDPVVAEVRHRPRAVPCPRCRVLHGCLGHHEQLHLPLLYHHVHAPSDPQRLLQAGAEPDRRPEVEANDKGLDAARPTAPRLSHHDLFEEDLELRIQHIHVPAPEDLGHELAARPEHAEREVEGREEQL</sequence>
<name>A0A2K3Q9Q7_9HYPO</name>